<name>A0A8K0WQN1_9HYPO</name>
<sequence>MTSVAHYPTHDEKPFGAAELEDGHSIPPNYSEEMLPDYDDNGVSSMSAGFHATRQLQIEARGEHGSGSSYFSKQPTYIYEVSPDGRHSGGYVSVRPKRGSNSCYLVRAGDASETPLANTSYRIGPFRPPRIGIQGLGADVAVHSSKWGCLSRETSMETPFGVFRWRYGSRRERHAVDATSLIIMDWKTDGEGSVEGWRCVAQLIRNKDLRSAGSTRWSVGNGGRLLLDLRPWAEAKGALQHIEVLCMSSCLVMLKREIDNGQVVVAPAPVVS</sequence>
<proteinExistence type="predicted"/>
<feature type="region of interest" description="Disordered" evidence="1">
    <location>
        <begin position="1"/>
        <end position="38"/>
    </location>
</feature>
<reference evidence="2" key="1">
    <citation type="journal article" date="2021" name="Nat. Commun.">
        <title>Genetic determinants of endophytism in the Arabidopsis root mycobiome.</title>
        <authorList>
            <person name="Mesny F."/>
            <person name="Miyauchi S."/>
            <person name="Thiergart T."/>
            <person name="Pickel B."/>
            <person name="Atanasova L."/>
            <person name="Karlsson M."/>
            <person name="Huettel B."/>
            <person name="Barry K.W."/>
            <person name="Haridas S."/>
            <person name="Chen C."/>
            <person name="Bauer D."/>
            <person name="Andreopoulos W."/>
            <person name="Pangilinan J."/>
            <person name="LaButti K."/>
            <person name="Riley R."/>
            <person name="Lipzen A."/>
            <person name="Clum A."/>
            <person name="Drula E."/>
            <person name="Henrissat B."/>
            <person name="Kohler A."/>
            <person name="Grigoriev I.V."/>
            <person name="Martin F.M."/>
            <person name="Hacquard S."/>
        </authorList>
    </citation>
    <scope>NUCLEOTIDE SEQUENCE</scope>
    <source>
        <strain evidence="2">MPI-CAGE-CH-0235</strain>
    </source>
</reference>
<comment type="caution">
    <text evidence="2">The sequence shown here is derived from an EMBL/GenBank/DDBJ whole genome shotgun (WGS) entry which is preliminary data.</text>
</comment>
<accession>A0A8K0WQN1</accession>
<dbReference type="OrthoDB" id="5325862at2759"/>
<dbReference type="EMBL" id="JAGPNK010000008">
    <property type="protein sequence ID" value="KAH7316997.1"/>
    <property type="molecule type" value="Genomic_DNA"/>
</dbReference>
<dbReference type="Proteomes" id="UP000813444">
    <property type="component" value="Unassembled WGS sequence"/>
</dbReference>
<evidence type="ECO:0000313" key="2">
    <source>
        <dbReference type="EMBL" id="KAH7316997.1"/>
    </source>
</evidence>
<evidence type="ECO:0000313" key="3">
    <source>
        <dbReference type="Proteomes" id="UP000813444"/>
    </source>
</evidence>
<gene>
    <name evidence="2" type="ORF">B0I35DRAFT_434369</name>
</gene>
<protein>
    <submittedName>
        <fullName evidence="2">Uncharacterized protein</fullName>
    </submittedName>
</protein>
<organism evidence="2 3">
    <name type="scientific">Stachybotrys elegans</name>
    <dbReference type="NCBI Taxonomy" id="80388"/>
    <lineage>
        <taxon>Eukaryota</taxon>
        <taxon>Fungi</taxon>
        <taxon>Dikarya</taxon>
        <taxon>Ascomycota</taxon>
        <taxon>Pezizomycotina</taxon>
        <taxon>Sordariomycetes</taxon>
        <taxon>Hypocreomycetidae</taxon>
        <taxon>Hypocreales</taxon>
        <taxon>Stachybotryaceae</taxon>
        <taxon>Stachybotrys</taxon>
    </lineage>
</organism>
<keyword evidence="3" id="KW-1185">Reference proteome</keyword>
<evidence type="ECO:0000256" key="1">
    <source>
        <dbReference type="SAM" id="MobiDB-lite"/>
    </source>
</evidence>
<dbReference type="AlphaFoldDB" id="A0A8K0WQN1"/>